<evidence type="ECO:0000256" key="8">
    <source>
        <dbReference type="ARBA" id="ARBA00024202"/>
    </source>
</evidence>
<evidence type="ECO:0000313" key="11">
    <source>
        <dbReference type="EMBL" id="MEL0628912.1"/>
    </source>
</evidence>
<dbReference type="CDD" id="cd06261">
    <property type="entry name" value="TM_PBP2"/>
    <property type="match status" value="1"/>
</dbReference>
<feature type="transmembrane region" description="Helical" evidence="9">
    <location>
        <begin position="261"/>
        <end position="283"/>
    </location>
</feature>
<feature type="transmembrane region" description="Helical" evidence="9">
    <location>
        <begin position="97"/>
        <end position="122"/>
    </location>
</feature>
<evidence type="ECO:0000256" key="1">
    <source>
        <dbReference type="ARBA" id="ARBA00004429"/>
    </source>
</evidence>
<gene>
    <name evidence="11" type="ORF">V6256_04745</name>
</gene>
<evidence type="ECO:0000256" key="6">
    <source>
        <dbReference type="ARBA" id="ARBA00022989"/>
    </source>
</evidence>
<dbReference type="PANTHER" id="PTHR43386:SF5">
    <property type="entry name" value="PUTRESCINE EXPORT SYSTEM PERMEASE PROTEIN SAPC"/>
    <property type="match status" value="1"/>
</dbReference>
<dbReference type="PANTHER" id="PTHR43386">
    <property type="entry name" value="OLIGOPEPTIDE TRANSPORT SYSTEM PERMEASE PROTEIN APPC"/>
    <property type="match status" value="1"/>
</dbReference>
<feature type="transmembrane region" description="Helical" evidence="9">
    <location>
        <begin position="223"/>
        <end position="241"/>
    </location>
</feature>
<evidence type="ECO:0000256" key="3">
    <source>
        <dbReference type="ARBA" id="ARBA00022475"/>
    </source>
</evidence>
<dbReference type="Gene3D" id="1.10.3720.10">
    <property type="entry name" value="MetI-like"/>
    <property type="match status" value="1"/>
</dbReference>
<dbReference type="Pfam" id="PF12911">
    <property type="entry name" value="OppC_N"/>
    <property type="match status" value="1"/>
</dbReference>
<dbReference type="InterPro" id="IPR050366">
    <property type="entry name" value="BP-dependent_transpt_permease"/>
</dbReference>
<keyword evidence="5 9" id="KW-0812">Transmembrane</keyword>
<dbReference type="Proteomes" id="UP001369082">
    <property type="component" value="Unassembled WGS sequence"/>
</dbReference>
<dbReference type="InterPro" id="IPR000515">
    <property type="entry name" value="MetI-like"/>
</dbReference>
<feature type="transmembrane region" description="Helical" evidence="9">
    <location>
        <begin position="162"/>
        <end position="181"/>
    </location>
</feature>
<keyword evidence="12" id="KW-1185">Reference proteome</keyword>
<dbReference type="SUPFAM" id="SSF161098">
    <property type="entry name" value="MetI-like"/>
    <property type="match status" value="1"/>
</dbReference>
<dbReference type="RefSeq" id="WP_341596926.1">
    <property type="nucleotide sequence ID" value="NZ_JBAKAZ010000011.1"/>
</dbReference>
<evidence type="ECO:0000256" key="5">
    <source>
        <dbReference type="ARBA" id="ARBA00022692"/>
    </source>
</evidence>
<name>A0ABU9GNM8_9GAMM</name>
<accession>A0ABU9GNM8</accession>
<keyword evidence="7 9" id="KW-0472">Membrane</keyword>
<evidence type="ECO:0000313" key="12">
    <source>
        <dbReference type="Proteomes" id="UP001369082"/>
    </source>
</evidence>
<reference evidence="11 12" key="1">
    <citation type="submission" date="2024-02" db="EMBL/GenBank/DDBJ databases">
        <title>Bacteria isolated from the canopy kelp, Nereocystis luetkeana.</title>
        <authorList>
            <person name="Pfister C.A."/>
            <person name="Younker I.T."/>
            <person name="Light S.H."/>
        </authorList>
    </citation>
    <scope>NUCLEOTIDE SEQUENCE [LARGE SCALE GENOMIC DNA]</scope>
    <source>
        <strain evidence="11 12">TI.1.05</strain>
    </source>
</reference>
<dbReference type="EMBL" id="JBAKAZ010000011">
    <property type="protein sequence ID" value="MEL0628912.1"/>
    <property type="molecule type" value="Genomic_DNA"/>
</dbReference>
<dbReference type="InterPro" id="IPR035906">
    <property type="entry name" value="MetI-like_sf"/>
</dbReference>
<comment type="caution">
    <text evidence="11">The sequence shown here is derived from an EMBL/GenBank/DDBJ whole genome shotgun (WGS) entry which is preliminary data.</text>
</comment>
<protein>
    <submittedName>
        <fullName evidence="11">ABC transporter permease subunit</fullName>
    </submittedName>
</protein>
<comment type="similarity">
    <text evidence="8">Belongs to the binding-protein-dependent transport system permease family. OppBC subfamily.</text>
</comment>
<keyword evidence="2 9" id="KW-0813">Transport</keyword>
<keyword evidence="6 9" id="KW-1133">Transmembrane helix</keyword>
<dbReference type="Pfam" id="PF00528">
    <property type="entry name" value="BPD_transp_1"/>
    <property type="match status" value="1"/>
</dbReference>
<keyword evidence="3" id="KW-1003">Cell membrane</keyword>
<organism evidence="11 12">
    <name type="scientific">Psychromonas aquatilis</name>
    <dbReference type="NCBI Taxonomy" id="2005072"/>
    <lineage>
        <taxon>Bacteria</taxon>
        <taxon>Pseudomonadati</taxon>
        <taxon>Pseudomonadota</taxon>
        <taxon>Gammaproteobacteria</taxon>
        <taxon>Alteromonadales</taxon>
        <taxon>Psychromonadaceae</taxon>
        <taxon>Psychromonas</taxon>
    </lineage>
</organism>
<keyword evidence="4" id="KW-0997">Cell inner membrane</keyword>
<dbReference type="PROSITE" id="PS50928">
    <property type="entry name" value="ABC_TM1"/>
    <property type="match status" value="1"/>
</dbReference>
<feature type="domain" description="ABC transmembrane type-1" evidence="10">
    <location>
        <begin position="99"/>
        <end position="284"/>
    </location>
</feature>
<dbReference type="InterPro" id="IPR025966">
    <property type="entry name" value="OppC_N"/>
</dbReference>
<evidence type="ECO:0000256" key="4">
    <source>
        <dbReference type="ARBA" id="ARBA00022519"/>
    </source>
</evidence>
<evidence type="ECO:0000256" key="7">
    <source>
        <dbReference type="ARBA" id="ARBA00023136"/>
    </source>
</evidence>
<feature type="transmembrane region" description="Helical" evidence="9">
    <location>
        <begin position="28"/>
        <end position="50"/>
    </location>
</feature>
<evidence type="ECO:0000259" key="10">
    <source>
        <dbReference type="PROSITE" id="PS50928"/>
    </source>
</evidence>
<comment type="subcellular location">
    <subcellularLocation>
        <location evidence="1">Cell inner membrane</location>
        <topology evidence="1">Multi-pass membrane protein</topology>
    </subcellularLocation>
    <subcellularLocation>
        <location evidence="9">Cell membrane</location>
        <topology evidence="9">Multi-pass membrane protein</topology>
    </subcellularLocation>
</comment>
<feature type="transmembrane region" description="Helical" evidence="9">
    <location>
        <begin position="134"/>
        <end position="156"/>
    </location>
</feature>
<evidence type="ECO:0000256" key="2">
    <source>
        <dbReference type="ARBA" id="ARBA00022448"/>
    </source>
</evidence>
<proteinExistence type="inferred from homology"/>
<evidence type="ECO:0000256" key="9">
    <source>
        <dbReference type="RuleBase" id="RU363032"/>
    </source>
</evidence>
<sequence>MLINNGFDEDKVQSPLHYIWSIFKRKSIAVMAMWLMIFFIALCIFAPWFVPHSPLSQNPEKMLLPPYWIEGGDVNHILGTDDLGRDSLSRLFYGLQLTLGGAVLITVCVTLLGMFIGASAALAKGIKASILHHLLDTLLAIPALLSALILITIFGPSYVNCLIAIGLSLLPQFVRTSYLFIKQELSKQYVIALRLDGATKLRLFKYGILPNILEPTVTVINRLFTLAIIEIATLGFLGFGAQLPQTELGSLIASSMELVYLSPWLVALPGLAIFSVIIIVNVFSEGLRQAIIEGES</sequence>